<dbReference type="AlphaFoldDB" id="A0AAD9QXC8"/>
<protein>
    <submittedName>
        <fullName evidence="6">NAD-dependent protein deacetylase sirtuin-3</fullName>
    </submittedName>
</protein>
<dbReference type="Gene3D" id="3.40.50.1220">
    <property type="entry name" value="TPP-binding domain"/>
    <property type="match status" value="1"/>
</dbReference>
<reference evidence="6" key="1">
    <citation type="journal article" date="2023" name="G3 (Bethesda)">
        <title>Whole genome assembly and annotation of the endangered Caribbean coral Acropora cervicornis.</title>
        <authorList>
            <person name="Selwyn J.D."/>
            <person name="Vollmer S.V."/>
        </authorList>
    </citation>
    <scope>NUCLEOTIDE SEQUENCE</scope>
    <source>
        <strain evidence="6">K2</strain>
    </source>
</reference>
<feature type="active site" description="Proton acceptor" evidence="3">
    <location>
        <position position="240"/>
    </location>
</feature>
<sequence length="565" mass="62593">MKITRLMVRTIALHPGESAIMRSTKAQRLPLTSPRKTTVRKSSSIPSLRTVSPLKQHSKQKPVRSATNQSVTGVVSSFRKLSLTPSPHPPPRSKSTSPRKPKLNHVRSLSTNAVKSVEDVVDLIKAEKCKNIIVMAGAGISTPSGIPDFRTPGTGLYDNLQQYKIPEPSAIFDLDYFWYDPRPFFCLAKSLYPGNYQPNYVHYFVKLLHDKGLLLRMYTQNIDGLERLAEIPAAKLVEAHGTFSTASCIRCHKRYDGEQIKRTIMKGDIPKCSSPRCTGVVKPDIVFFGEDLPKRFHSYVVDFPKCDLLVIMGTSLEVEPFAGIANSVVRSAPRLLLNRDIVGPFSRRWERRSNDVVQQGDLVEGVKKLVSLLGWSEAMEALMNQAEITWKEHASKVKVNVEKASVEIAKSFQQAKDGAEEQDKSRQVSVEHKRQLSDAQSVKGSCTKPNGIANGSVLSPFGSRTLHSLTNGSARNGVLYRTDKSLLFLSREGPMRSNVIAQRAPLLPYRNSQRNELITEGKEEDFKVIDPVRDLASAGFGLGKRSMGLGCFLAGTDDQSSSGED</sequence>
<evidence type="ECO:0000256" key="1">
    <source>
        <dbReference type="ARBA" id="ARBA00022679"/>
    </source>
</evidence>
<proteinExistence type="predicted"/>
<keyword evidence="1" id="KW-0808">Transferase</keyword>
<dbReference type="PROSITE" id="PS50305">
    <property type="entry name" value="SIRTUIN"/>
    <property type="match status" value="1"/>
</dbReference>
<dbReference type="GO" id="GO:0070403">
    <property type="term" value="F:NAD+ binding"/>
    <property type="evidence" value="ECO:0007669"/>
    <property type="project" value="InterPro"/>
</dbReference>
<evidence type="ECO:0000259" key="5">
    <source>
        <dbReference type="PROSITE" id="PS50305"/>
    </source>
</evidence>
<dbReference type="InterPro" id="IPR026590">
    <property type="entry name" value="Ssirtuin_cat_dom"/>
</dbReference>
<gene>
    <name evidence="6" type="ORF">P5673_006182</name>
</gene>
<organism evidence="6 7">
    <name type="scientific">Acropora cervicornis</name>
    <name type="common">Staghorn coral</name>
    <dbReference type="NCBI Taxonomy" id="6130"/>
    <lineage>
        <taxon>Eukaryota</taxon>
        <taxon>Metazoa</taxon>
        <taxon>Cnidaria</taxon>
        <taxon>Anthozoa</taxon>
        <taxon>Hexacorallia</taxon>
        <taxon>Scleractinia</taxon>
        <taxon>Astrocoeniina</taxon>
        <taxon>Acroporidae</taxon>
        <taxon>Acropora</taxon>
    </lineage>
</organism>
<dbReference type="EMBL" id="JARQWQ010000010">
    <property type="protein sequence ID" value="KAK2569272.1"/>
    <property type="molecule type" value="Genomic_DNA"/>
</dbReference>
<dbReference type="InterPro" id="IPR003000">
    <property type="entry name" value="Sirtuin"/>
</dbReference>
<evidence type="ECO:0000313" key="7">
    <source>
        <dbReference type="Proteomes" id="UP001249851"/>
    </source>
</evidence>
<feature type="binding site" evidence="3">
    <location>
        <position position="272"/>
    </location>
    <ligand>
        <name>Zn(2+)</name>
        <dbReference type="ChEBI" id="CHEBI:29105"/>
    </ligand>
</feature>
<feature type="domain" description="Deacetylase sirtuin-type" evidence="5">
    <location>
        <begin position="110"/>
        <end position="376"/>
    </location>
</feature>
<evidence type="ECO:0000256" key="3">
    <source>
        <dbReference type="PROSITE-ProRule" id="PRU00236"/>
    </source>
</evidence>
<dbReference type="Gene3D" id="3.30.1600.10">
    <property type="entry name" value="SIR2/SIRT2 'Small Domain"/>
    <property type="match status" value="1"/>
</dbReference>
<accession>A0AAD9QXC8</accession>
<dbReference type="PANTHER" id="PTHR11085">
    <property type="entry name" value="NAD-DEPENDENT PROTEIN DEACYLASE SIRTUIN-5, MITOCHONDRIAL-RELATED"/>
    <property type="match status" value="1"/>
</dbReference>
<keyword evidence="3" id="KW-0862">Zinc</keyword>
<dbReference type="InterPro" id="IPR050134">
    <property type="entry name" value="NAD-dep_sirtuin_deacylases"/>
</dbReference>
<keyword evidence="7" id="KW-1185">Reference proteome</keyword>
<feature type="binding site" evidence="3">
    <location>
        <position position="248"/>
    </location>
    <ligand>
        <name>Zn(2+)</name>
        <dbReference type="ChEBI" id="CHEBI:29105"/>
    </ligand>
</feature>
<dbReference type="GO" id="GO:0046872">
    <property type="term" value="F:metal ion binding"/>
    <property type="evidence" value="ECO:0007669"/>
    <property type="project" value="UniProtKB-KW"/>
</dbReference>
<dbReference type="Proteomes" id="UP001249851">
    <property type="component" value="Unassembled WGS sequence"/>
</dbReference>
<evidence type="ECO:0000313" key="6">
    <source>
        <dbReference type="EMBL" id="KAK2569272.1"/>
    </source>
</evidence>
<evidence type="ECO:0000256" key="2">
    <source>
        <dbReference type="ARBA" id="ARBA00023027"/>
    </source>
</evidence>
<dbReference type="InterPro" id="IPR029035">
    <property type="entry name" value="DHS-like_NAD/FAD-binding_dom"/>
</dbReference>
<keyword evidence="2" id="KW-0520">NAD</keyword>
<keyword evidence="3" id="KW-0479">Metal-binding</keyword>
<feature type="binding site" evidence="3">
    <location>
        <position position="251"/>
    </location>
    <ligand>
        <name>Zn(2+)</name>
        <dbReference type="ChEBI" id="CHEBI:29105"/>
    </ligand>
</feature>
<dbReference type="InterPro" id="IPR026591">
    <property type="entry name" value="Sirtuin_cat_small_dom_sf"/>
</dbReference>
<dbReference type="PANTHER" id="PTHR11085:SF7">
    <property type="entry name" value="NAD-DEPENDENT PROTEIN DEACETYLASE"/>
    <property type="match status" value="1"/>
</dbReference>
<feature type="binding site" evidence="3">
    <location>
        <position position="277"/>
    </location>
    <ligand>
        <name>Zn(2+)</name>
        <dbReference type="ChEBI" id="CHEBI:29105"/>
    </ligand>
</feature>
<dbReference type="CDD" id="cd01408">
    <property type="entry name" value="SIRT1"/>
    <property type="match status" value="1"/>
</dbReference>
<feature type="region of interest" description="Disordered" evidence="4">
    <location>
        <begin position="25"/>
        <end position="107"/>
    </location>
</feature>
<feature type="compositionally biased region" description="Polar residues" evidence="4">
    <location>
        <begin position="65"/>
        <end position="75"/>
    </location>
</feature>
<reference evidence="6" key="2">
    <citation type="journal article" date="2023" name="Science">
        <title>Genomic signatures of disease resistance in endangered staghorn corals.</title>
        <authorList>
            <person name="Vollmer S.V."/>
            <person name="Selwyn J.D."/>
            <person name="Despard B.A."/>
            <person name="Roesel C.L."/>
        </authorList>
    </citation>
    <scope>NUCLEOTIDE SEQUENCE</scope>
    <source>
        <strain evidence="6">K2</strain>
    </source>
</reference>
<dbReference type="GO" id="GO:0005634">
    <property type="term" value="C:nucleus"/>
    <property type="evidence" value="ECO:0007669"/>
    <property type="project" value="TreeGrafter"/>
</dbReference>
<evidence type="ECO:0000256" key="4">
    <source>
        <dbReference type="SAM" id="MobiDB-lite"/>
    </source>
</evidence>
<dbReference type="Pfam" id="PF02146">
    <property type="entry name" value="SIR2"/>
    <property type="match status" value="1"/>
</dbReference>
<dbReference type="SUPFAM" id="SSF52467">
    <property type="entry name" value="DHS-like NAD/FAD-binding domain"/>
    <property type="match status" value="1"/>
</dbReference>
<name>A0AAD9QXC8_ACRCE</name>
<dbReference type="GO" id="GO:0017136">
    <property type="term" value="F:histone deacetylase activity, NAD-dependent"/>
    <property type="evidence" value="ECO:0007669"/>
    <property type="project" value="TreeGrafter"/>
</dbReference>
<feature type="compositionally biased region" description="Polar residues" evidence="4">
    <location>
        <begin position="34"/>
        <end position="55"/>
    </location>
</feature>
<comment type="caution">
    <text evidence="6">The sequence shown here is derived from an EMBL/GenBank/DDBJ whole genome shotgun (WGS) entry which is preliminary data.</text>
</comment>